<dbReference type="GO" id="GO:0005852">
    <property type="term" value="C:eukaryotic translation initiation factor 3 complex"/>
    <property type="evidence" value="ECO:0007669"/>
    <property type="project" value="InterPro"/>
</dbReference>
<keyword evidence="7" id="KW-1185">Reference proteome</keyword>
<evidence type="ECO:0000256" key="2">
    <source>
        <dbReference type="ARBA" id="ARBA00022540"/>
    </source>
</evidence>
<keyword evidence="1" id="KW-0963">Cytoplasm</keyword>
<dbReference type="PANTHER" id="PTHR12399">
    <property type="entry name" value="EUKARYOTIC TRANSLATION INITIATION FACTOR 3 SUBUNIT 7"/>
    <property type="match status" value="1"/>
</dbReference>
<dbReference type="AlphaFoldDB" id="A0A699Z839"/>
<dbReference type="GO" id="GO:0003743">
    <property type="term" value="F:translation initiation factor activity"/>
    <property type="evidence" value="ECO:0007669"/>
    <property type="project" value="UniProtKB-KW"/>
</dbReference>
<evidence type="ECO:0000256" key="4">
    <source>
        <dbReference type="ARBA" id="ARBA00022917"/>
    </source>
</evidence>
<dbReference type="InterPro" id="IPR007783">
    <property type="entry name" value="eIF3d"/>
</dbReference>
<feature type="non-terminal residue" evidence="6">
    <location>
        <position position="250"/>
    </location>
</feature>
<name>A0A699Z839_HAELA</name>
<evidence type="ECO:0000256" key="1">
    <source>
        <dbReference type="ARBA" id="ARBA00022490"/>
    </source>
</evidence>
<reference evidence="6 7" key="1">
    <citation type="submission" date="2020-02" db="EMBL/GenBank/DDBJ databases">
        <title>Draft genome sequence of Haematococcus lacustris strain NIES-144.</title>
        <authorList>
            <person name="Morimoto D."/>
            <person name="Nakagawa S."/>
            <person name="Yoshida T."/>
            <person name="Sawayama S."/>
        </authorList>
    </citation>
    <scope>NUCLEOTIDE SEQUENCE [LARGE SCALE GENOMIC DNA]</scope>
    <source>
        <strain evidence="6 7">NIES-144</strain>
    </source>
</reference>
<dbReference type="GO" id="GO:0003723">
    <property type="term" value="F:RNA binding"/>
    <property type="evidence" value="ECO:0007669"/>
    <property type="project" value="UniProtKB-KW"/>
</dbReference>
<feature type="region of interest" description="Disordered" evidence="5">
    <location>
        <begin position="1"/>
        <end position="22"/>
    </location>
</feature>
<dbReference type="PANTHER" id="PTHR12399:SF0">
    <property type="entry name" value="EUKARYOTIC TRANSLATION INITIATION FACTOR 3 SUBUNIT D"/>
    <property type="match status" value="1"/>
</dbReference>
<evidence type="ECO:0000313" key="6">
    <source>
        <dbReference type="EMBL" id="GFH11702.1"/>
    </source>
</evidence>
<dbReference type="Proteomes" id="UP000485058">
    <property type="component" value="Unassembled WGS sequence"/>
</dbReference>
<keyword evidence="4" id="KW-0648">Protein biosynthesis</keyword>
<sequence>EPQGGRTERLGTKKQEARKQPWQNFGRDQQRTIYSSSVDIKPEWAVIEQINFPALGKLHCSVGEPEDVMCCGELEYYDKAFDRVTVKAETPLEKTKRAFRNVTTSDDPIMRKLAAEHKATVFATDTILTTLMCMRSSKYSWDLLVTKIGGKLFFDKRANSNLNLLTVNETAQEEVPEEKDNINGVQHLAIEATTINQNFSQQVLVKGGEKFKYDAPNPFTSPEEEEELASCAYRQVTKQTKRQAAGVPRE</sequence>
<feature type="compositionally biased region" description="Basic and acidic residues" evidence="5">
    <location>
        <begin position="1"/>
        <end position="19"/>
    </location>
</feature>
<organism evidence="6 7">
    <name type="scientific">Haematococcus lacustris</name>
    <name type="common">Green alga</name>
    <name type="synonym">Haematococcus pluvialis</name>
    <dbReference type="NCBI Taxonomy" id="44745"/>
    <lineage>
        <taxon>Eukaryota</taxon>
        <taxon>Viridiplantae</taxon>
        <taxon>Chlorophyta</taxon>
        <taxon>core chlorophytes</taxon>
        <taxon>Chlorophyceae</taxon>
        <taxon>CS clade</taxon>
        <taxon>Chlamydomonadales</taxon>
        <taxon>Haematococcaceae</taxon>
        <taxon>Haematococcus</taxon>
    </lineage>
</organism>
<protein>
    <submittedName>
        <fullName evidence="6">eIF-3-zeta</fullName>
    </submittedName>
</protein>
<dbReference type="Pfam" id="PF05091">
    <property type="entry name" value="eIF-3_zeta"/>
    <property type="match status" value="1"/>
</dbReference>
<accession>A0A699Z839</accession>
<comment type="caution">
    <text evidence="6">The sequence shown here is derived from an EMBL/GenBank/DDBJ whole genome shotgun (WGS) entry which is preliminary data.</text>
</comment>
<evidence type="ECO:0000256" key="5">
    <source>
        <dbReference type="SAM" id="MobiDB-lite"/>
    </source>
</evidence>
<gene>
    <name evidence="6" type="ORF">HaLaN_07247</name>
</gene>
<keyword evidence="3" id="KW-0694">RNA-binding</keyword>
<dbReference type="EMBL" id="BLLF01000427">
    <property type="protein sequence ID" value="GFH11702.1"/>
    <property type="molecule type" value="Genomic_DNA"/>
</dbReference>
<feature type="non-terminal residue" evidence="6">
    <location>
        <position position="1"/>
    </location>
</feature>
<keyword evidence="2" id="KW-0396">Initiation factor</keyword>
<proteinExistence type="predicted"/>
<evidence type="ECO:0000256" key="3">
    <source>
        <dbReference type="ARBA" id="ARBA00022884"/>
    </source>
</evidence>
<evidence type="ECO:0000313" key="7">
    <source>
        <dbReference type="Proteomes" id="UP000485058"/>
    </source>
</evidence>